<evidence type="ECO:0000313" key="2">
    <source>
        <dbReference type="EMBL" id="KAF2766015.1"/>
    </source>
</evidence>
<dbReference type="EMBL" id="ML995879">
    <property type="protein sequence ID" value="KAF2766015.1"/>
    <property type="molecule type" value="Genomic_DNA"/>
</dbReference>
<dbReference type="OrthoDB" id="5396252at2759"/>
<feature type="region of interest" description="Disordered" evidence="1">
    <location>
        <begin position="691"/>
        <end position="715"/>
    </location>
</feature>
<feature type="compositionally biased region" description="Acidic residues" evidence="1">
    <location>
        <begin position="211"/>
        <end position="225"/>
    </location>
</feature>
<reference evidence="2" key="1">
    <citation type="journal article" date="2020" name="Stud. Mycol.">
        <title>101 Dothideomycetes genomes: a test case for predicting lifestyles and emergence of pathogens.</title>
        <authorList>
            <person name="Haridas S."/>
            <person name="Albert R."/>
            <person name="Binder M."/>
            <person name="Bloem J."/>
            <person name="Labutti K."/>
            <person name="Salamov A."/>
            <person name="Andreopoulos B."/>
            <person name="Baker S."/>
            <person name="Barry K."/>
            <person name="Bills G."/>
            <person name="Bluhm B."/>
            <person name="Cannon C."/>
            <person name="Castanera R."/>
            <person name="Culley D."/>
            <person name="Daum C."/>
            <person name="Ezra D."/>
            <person name="Gonzalez J."/>
            <person name="Henrissat B."/>
            <person name="Kuo A."/>
            <person name="Liang C."/>
            <person name="Lipzen A."/>
            <person name="Lutzoni F."/>
            <person name="Magnuson J."/>
            <person name="Mondo S."/>
            <person name="Nolan M."/>
            <person name="Ohm R."/>
            <person name="Pangilinan J."/>
            <person name="Park H.-J."/>
            <person name="Ramirez L."/>
            <person name="Alfaro M."/>
            <person name="Sun H."/>
            <person name="Tritt A."/>
            <person name="Yoshinaga Y."/>
            <person name="Zwiers L.-H."/>
            <person name="Turgeon B."/>
            <person name="Goodwin S."/>
            <person name="Spatafora J."/>
            <person name="Crous P."/>
            <person name="Grigoriev I."/>
        </authorList>
    </citation>
    <scope>NUCLEOTIDE SEQUENCE</scope>
    <source>
        <strain evidence="2">CBS 116005</strain>
    </source>
</reference>
<feature type="compositionally biased region" description="Polar residues" evidence="1">
    <location>
        <begin position="125"/>
        <end position="143"/>
    </location>
</feature>
<feature type="compositionally biased region" description="Polar residues" evidence="1">
    <location>
        <begin position="93"/>
        <end position="102"/>
    </location>
</feature>
<evidence type="ECO:0000313" key="3">
    <source>
        <dbReference type="Proteomes" id="UP000799436"/>
    </source>
</evidence>
<proteinExistence type="predicted"/>
<protein>
    <submittedName>
        <fullName evidence="2">Uncharacterized protein</fullName>
    </submittedName>
</protein>
<keyword evidence="3" id="KW-1185">Reference proteome</keyword>
<name>A0A6G1KZL4_9PEZI</name>
<accession>A0A6G1KZL4</accession>
<feature type="region of interest" description="Disordered" evidence="1">
    <location>
        <begin position="420"/>
        <end position="439"/>
    </location>
</feature>
<feature type="region of interest" description="Disordered" evidence="1">
    <location>
        <begin position="560"/>
        <end position="620"/>
    </location>
</feature>
<feature type="compositionally biased region" description="Basic and acidic residues" evidence="1">
    <location>
        <begin position="692"/>
        <end position="703"/>
    </location>
</feature>
<feature type="region of interest" description="Disordered" evidence="1">
    <location>
        <begin position="1"/>
        <end position="357"/>
    </location>
</feature>
<gene>
    <name evidence="2" type="ORF">EJ03DRAFT_330514</name>
</gene>
<dbReference type="PANTHER" id="PTHR42068">
    <property type="entry name" value="YALI0B18964P"/>
    <property type="match status" value="1"/>
</dbReference>
<sequence>MSGSARSSPKLDDGPILPPPNAGLLGWSKAGYSLVPGRGSSPGLERKSSGETSEAGNDTRSRNAQSLGSQQRQYGQFEEGIKRVELYDGPTLTHMTSNQSFQGPKRPMDREPQATFGALRPGAHSPTSEGGSFLSEGSRNTTPRAAKQAPLVVNGFNDMLYDTSPVGPPSRAVRPAQHERTESSTLKKMTKAQFDVLRRRNDGVTSPVDDTRDDEDDEYADEEDLEHAKKAAHQRQKNEANLSVYRQQMKKVTGGGPADLPSGAAPTRPSMDHHSHSAPAGSVLHFGGISGSPPTDAVRGKQTEDDDDDVPLGVLQAHGFPSAARPPTAVDEEQARRSSVAGSIAGGGAGQGNLPPFARRLPADPYYGASLVSPATRESLAFNSAGSAYGGVSPNAPQPQMGYPGGLVGIIAGEERAKAARRGSPNPMTGTYNSPLPSNMPQHMPEIPRAMSMSSMTAPQVYTPSACMPGMPQVPQYPTMTPSQDPNQAMTQQFMQMQMQLMQNMLQMQQQMVGQMTPQAQQQPAQDSLSVQNGINRPMSMAAGVPSTQQQGPVQDRAMTMMNPPTGWGPGHSRPGSSIGGLNIPTNSLASGRPASIAPSERSNVGQPSRYRPISEVPQANGRLQSMTSSLTLNALANQPRPESRQGQFKSTIRVIDKPKGTTKASVKQAEQDDDEEGWAELAEKRKKFGWRKKDKEVKKSNDETLDYLSQHLDQ</sequence>
<dbReference type="AlphaFoldDB" id="A0A6G1KZL4"/>
<feature type="compositionally biased region" description="Polar residues" evidence="1">
    <location>
        <begin position="426"/>
        <end position="439"/>
    </location>
</feature>
<organism evidence="2 3">
    <name type="scientific">Teratosphaeria nubilosa</name>
    <dbReference type="NCBI Taxonomy" id="161662"/>
    <lineage>
        <taxon>Eukaryota</taxon>
        <taxon>Fungi</taxon>
        <taxon>Dikarya</taxon>
        <taxon>Ascomycota</taxon>
        <taxon>Pezizomycotina</taxon>
        <taxon>Dothideomycetes</taxon>
        <taxon>Dothideomycetidae</taxon>
        <taxon>Mycosphaerellales</taxon>
        <taxon>Teratosphaeriaceae</taxon>
        <taxon>Teratosphaeria</taxon>
    </lineage>
</organism>
<dbReference type="PANTHER" id="PTHR42068:SF1">
    <property type="entry name" value="YALI0B18964P"/>
    <property type="match status" value="1"/>
</dbReference>
<dbReference type="Proteomes" id="UP000799436">
    <property type="component" value="Unassembled WGS sequence"/>
</dbReference>
<evidence type="ECO:0000256" key="1">
    <source>
        <dbReference type="SAM" id="MobiDB-lite"/>
    </source>
</evidence>
<feature type="compositionally biased region" description="Polar residues" evidence="1">
    <location>
        <begin position="50"/>
        <end position="74"/>
    </location>
</feature>
<feature type="region of interest" description="Disordered" evidence="1">
    <location>
        <begin position="637"/>
        <end position="679"/>
    </location>
</feature>